<dbReference type="PRINTS" id="PR01041">
    <property type="entry name" value="TRNASYNTHMET"/>
</dbReference>
<keyword evidence="5 13" id="KW-0820">tRNA-binding</keyword>
<comment type="cofactor">
    <cofactor evidence="13">
        <name>Zn(2+)</name>
        <dbReference type="ChEBI" id="CHEBI:29105"/>
    </cofactor>
    <text evidence="13">Binds 1 zinc ion per subunit.</text>
</comment>
<comment type="subcellular location">
    <subcellularLocation>
        <location evidence="2 13">Cytoplasm</location>
    </subcellularLocation>
</comment>
<evidence type="ECO:0000313" key="16">
    <source>
        <dbReference type="Proteomes" id="UP000474104"/>
    </source>
</evidence>
<feature type="binding site" evidence="13">
    <location>
        <position position="132"/>
    </location>
    <ligand>
        <name>Zn(2+)</name>
        <dbReference type="ChEBI" id="CHEBI:29105"/>
    </ligand>
</feature>
<dbReference type="EC" id="6.1.1.10" evidence="13"/>
<evidence type="ECO:0000256" key="5">
    <source>
        <dbReference type="ARBA" id="ARBA00022555"/>
    </source>
</evidence>
<keyword evidence="13" id="KW-0479">Metal-binding</keyword>
<dbReference type="InterPro" id="IPR014729">
    <property type="entry name" value="Rossmann-like_a/b/a_fold"/>
</dbReference>
<feature type="binding site" evidence="13">
    <location>
        <position position="146"/>
    </location>
    <ligand>
        <name>Zn(2+)</name>
        <dbReference type="ChEBI" id="CHEBI:29105"/>
    </ligand>
</feature>
<dbReference type="SUPFAM" id="SSF47323">
    <property type="entry name" value="Anticodon-binding domain of a subclass of class I aminoacyl-tRNA synthetases"/>
    <property type="match status" value="1"/>
</dbReference>
<dbReference type="NCBIfam" id="TIGR00398">
    <property type="entry name" value="metG"/>
    <property type="match status" value="1"/>
</dbReference>
<evidence type="ECO:0000256" key="4">
    <source>
        <dbReference type="ARBA" id="ARBA00022490"/>
    </source>
</evidence>
<dbReference type="InterPro" id="IPR041872">
    <property type="entry name" value="Anticodon_Met"/>
</dbReference>
<dbReference type="FunFam" id="2.40.50.140:FF:000042">
    <property type="entry name" value="Methionine--tRNA ligase"/>
    <property type="match status" value="1"/>
</dbReference>
<dbReference type="Pfam" id="PF01588">
    <property type="entry name" value="tRNA_bind"/>
    <property type="match status" value="1"/>
</dbReference>
<dbReference type="CDD" id="cd07957">
    <property type="entry name" value="Anticodon_Ia_Met"/>
    <property type="match status" value="1"/>
</dbReference>
<dbReference type="GO" id="GO:0005524">
    <property type="term" value="F:ATP binding"/>
    <property type="evidence" value="ECO:0007669"/>
    <property type="project" value="UniProtKB-UniRule"/>
</dbReference>
<sequence length="638" mass="72296">MSERPKYYITTAIAYTSGKPHIGNTYEIVLADAIARYKRIQGYDVFFQTGTDEHGQKIELKAEEAGVTPKEFVDNVSAEIQRIWDMMDTSYDKFIRTTDGYHEKQIQKIFKKLYDQGDIYKGHYEGMYCTPCESFFTESQLVDGKCPDCGREVQPAKEEAYFFKMSKYADRLIEHINAHPEFIQPVSRKNEMMNNFLLPGLQDLCVSRTSFKWGIPVDFDPKHVVYVWLDALSNYITGIGYDCGGDCTEQFRKDWPADLHLIGKDIIRFHTIYWPIFLMALDLPLPKQIFGHPWLLQGDGKMSKSRGNVLYADELVDFFGVDAVRYFVLHEMPFENDGVITWELMVERLNSDLANTLGNLVNRTVSMTNKYFGGVVSDKGAAEEVDGDLKAVMESTAKAVDAKMNDLRVADAMTEIFNLFKRCNKYIDETMPWVLAKEEAKKDRLETVLWNLIQGISAGGRLLEAFMPSTSRKILSQLNEGHVTDKPEILFQRLDLKEVLQKVEELHPPVEEADQDAQEEEQTVIDIEAKPEITFDQFGAMQFQVGEIIACEEVPKSKKLLCSKVKVGSQVKQIVSGIKAHYTPEDMVGKKVMVLVNLKPAKLAGVLSEGMLLCAEDADGVLSLMVPEKDMPAGAEIC</sequence>
<dbReference type="RefSeq" id="WP_004075111.1">
    <property type="nucleotide sequence ID" value="NZ_CASCYM010000002.1"/>
</dbReference>
<dbReference type="SUPFAM" id="SSF52374">
    <property type="entry name" value="Nucleotidylyl transferase"/>
    <property type="match status" value="1"/>
</dbReference>
<dbReference type="PROSITE" id="PS50886">
    <property type="entry name" value="TRBD"/>
    <property type="match status" value="1"/>
</dbReference>
<comment type="function">
    <text evidence="1 13">Is required not only for elongation of protein synthesis but also for the initiation of all mRNA translation through initiator tRNA(fMet) aminoacylation.</text>
</comment>
<evidence type="ECO:0000256" key="8">
    <source>
        <dbReference type="ARBA" id="ARBA00022840"/>
    </source>
</evidence>
<evidence type="ECO:0000313" key="15">
    <source>
        <dbReference type="EMBL" id="NDO69597.1"/>
    </source>
</evidence>
<keyword evidence="6 13" id="KW-0436">Ligase</keyword>
<comment type="catalytic activity">
    <reaction evidence="12 13">
        <text>tRNA(Met) + L-methionine + ATP = L-methionyl-tRNA(Met) + AMP + diphosphate</text>
        <dbReference type="Rhea" id="RHEA:13481"/>
        <dbReference type="Rhea" id="RHEA-COMP:9667"/>
        <dbReference type="Rhea" id="RHEA-COMP:9698"/>
        <dbReference type="ChEBI" id="CHEBI:30616"/>
        <dbReference type="ChEBI" id="CHEBI:33019"/>
        <dbReference type="ChEBI" id="CHEBI:57844"/>
        <dbReference type="ChEBI" id="CHEBI:78442"/>
        <dbReference type="ChEBI" id="CHEBI:78530"/>
        <dbReference type="ChEBI" id="CHEBI:456215"/>
        <dbReference type="EC" id="6.1.1.10"/>
    </reaction>
</comment>
<keyword evidence="4 13" id="KW-0963">Cytoplasm</keyword>
<protein>
    <recommendedName>
        <fullName evidence="13">Methionine--tRNA ligase</fullName>
        <ecNumber evidence="13">6.1.1.10</ecNumber>
    </recommendedName>
    <alternativeName>
        <fullName evidence="13">Methionyl-tRNA synthetase</fullName>
        <shortName evidence="13">MetRS</shortName>
    </alternativeName>
</protein>
<comment type="caution">
    <text evidence="15">The sequence shown here is derived from an EMBL/GenBank/DDBJ whole genome shotgun (WGS) entry which is preliminary data.</text>
</comment>
<evidence type="ECO:0000259" key="14">
    <source>
        <dbReference type="PROSITE" id="PS50886"/>
    </source>
</evidence>
<dbReference type="SUPFAM" id="SSF50249">
    <property type="entry name" value="Nucleic acid-binding proteins"/>
    <property type="match status" value="1"/>
</dbReference>
<dbReference type="GO" id="GO:0006431">
    <property type="term" value="P:methionyl-tRNA aminoacylation"/>
    <property type="evidence" value="ECO:0007669"/>
    <property type="project" value="UniProtKB-UniRule"/>
</dbReference>
<dbReference type="Pfam" id="PF19303">
    <property type="entry name" value="Anticodon_3"/>
    <property type="match status" value="1"/>
</dbReference>
<dbReference type="GO" id="GO:0004825">
    <property type="term" value="F:methionine-tRNA ligase activity"/>
    <property type="evidence" value="ECO:0007669"/>
    <property type="project" value="UniProtKB-UniRule"/>
</dbReference>
<keyword evidence="9 13" id="KW-0694">RNA-binding</keyword>
<dbReference type="InterPro" id="IPR009080">
    <property type="entry name" value="tRNAsynth_Ia_anticodon-bd"/>
</dbReference>
<dbReference type="PANTHER" id="PTHR43326">
    <property type="entry name" value="METHIONYL-TRNA SYNTHETASE"/>
    <property type="match status" value="1"/>
</dbReference>
<dbReference type="PANTHER" id="PTHR43326:SF1">
    <property type="entry name" value="METHIONINE--TRNA LIGASE, MITOCHONDRIAL"/>
    <property type="match status" value="1"/>
</dbReference>
<dbReference type="GO" id="GO:0000049">
    <property type="term" value="F:tRNA binding"/>
    <property type="evidence" value="ECO:0007669"/>
    <property type="project" value="UniProtKB-UniRule"/>
</dbReference>
<dbReference type="InterPro" id="IPR033911">
    <property type="entry name" value="MetRS_core"/>
</dbReference>
<name>A0A9X5CBC3_9FIRM</name>
<dbReference type="OrthoDB" id="9810191at2"/>
<dbReference type="FunFam" id="2.170.220.10:FF:000002">
    <property type="entry name" value="Methionine--tRNA ligase"/>
    <property type="match status" value="1"/>
</dbReference>
<dbReference type="HAMAP" id="MF_01228">
    <property type="entry name" value="Met_tRNA_synth_type2"/>
    <property type="match status" value="1"/>
</dbReference>
<dbReference type="InterPro" id="IPR023457">
    <property type="entry name" value="Met-tRNA_synth_2"/>
</dbReference>
<comment type="subunit">
    <text evidence="3 13">Homodimer.</text>
</comment>
<feature type="binding site" evidence="13">
    <location>
        <position position="129"/>
    </location>
    <ligand>
        <name>Zn(2+)</name>
        <dbReference type="ChEBI" id="CHEBI:29105"/>
    </ligand>
</feature>
<evidence type="ECO:0000256" key="3">
    <source>
        <dbReference type="ARBA" id="ARBA00011738"/>
    </source>
</evidence>
<keyword evidence="11 13" id="KW-0030">Aminoacyl-tRNA synthetase</keyword>
<proteinExistence type="inferred from homology"/>
<feature type="domain" description="TRNA-binding" evidence="14">
    <location>
        <begin position="537"/>
        <end position="638"/>
    </location>
</feature>
<dbReference type="Gene3D" id="2.170.220.10">
    <property type="match status" value="1"/>
</dbReference>
<organism evidence="15 16">
    <name type="scientific">Schaedlerella arabinosiphila</name>
    <dbReference type="NCBI Taxonomy" id="2044587"/>
    <lineage>
        <taxon>Bacteria</taxon>
        <taxon>Bacillati</taxon>
        <taxon>Bacillota</taxon>
        <taxon>Clostridia</taxon>
        <taxon>Lachnospirales</taxon>
        <taxon>Lachnospiraceae</taxon>
        <taxon>Schaedlerella</taxon>
    </lineage>
</organism>
<dbReference type="Gene3D" id="1.10.730.10">
    <property type="entry name" value="Isoleucyl-tRNA Synthetase, Domain 1"/>
    <property type="match status" value="1"/>
</dbReference>
<evidence type="ECO:0000256" key="10">
    <source>
        <dbReference type="ARBA" id="ARBA00022917"/>
    </source>
</evidence>
<dbReference type="Gene3D" id="3.40.50.620">
    <property type="entry name" value="HUPs"/>
    <property type="match status" value="1"/>
</dbReference>
<dbReference type="InterPro" id="IPR004495">
    <property type="entry name" value="Met-tRNA-synth_bsu_C"/>
</dbReference>
<comment type="caution">
    <text evidence="13">Lacks conserved residue(s) required for the propagation of feature annotation.</text>
</comment>
<evidence type="ECO:0000256" key="1">
    <source>
        <dbReference type="ARBA" id="ARBA00003314"/>
    </source>
</evidence>
<keyword evidence="13" id="KW-0862">Zinc</keyword>
<keyword evidence="8 13" id="KW-0067">ATP-binding</keyword>
<dbReference type="Pfam" id="PF09334">
    <property type="entry name" value="tRNA-synt_1g"/>
    <property type="match status" value="2"/>
</dbReference>
<accession>A0A9X5CBC3</accession>
<comment type="similarity">
    <text evidence="13">Belongs to the class-I aminoacyl-tRNA synthetase family. MetG type 2A subfamily.</text>
</comment>
<dbReference type="InterPro" id="IPR002547">
    <property type="entry name" value="tRNA-bd_dom"/>
</dbReference>
<keyword evidence="10 13" id="KW-0648">Protein biosynthesis</keyword>
<evidence type="ECO:0000256" key="12">
    <source>
        <dbReference type="ARBA" id="ARBA00047364"/>
    </source>
</evidence>
<dbReference type="Gene3D" id="2.40.50.140">
    <property type="entry name" value="Nucleic acid-binding proteins"/>
    <property type="match status" value="1"/>
</dbReference>
<dbReference type="NCBIfam" id="TIGR00399">
    <property type="entry name" value="metG_C_term"/>
    <property type="match status" value="1"/>
</dbReference>
<evidence type="ECO:0000256" key="13">
    <source>
        <dbReference type="HAMAP-Rule" id="MF_01228"/>
    </source>
</evidence>
<gene>
    <name evidence="13 15" type="primary">metG</name>
    <name evidence="15" type="ORF">FMM80_13255</name>
</gene>
<evidence type="ECO:0000256" key="11">
    <source>
        <dbReference type="ARBA" id="ARBA00023146"/>
    </source>
</evidence>
<dbReference type="GO" id="GO:0046872">
    <property type="term" value="F:metal ion binding"/>
    <property type="evidence" value="ECO:0007669"/>
    <property type="project" value="UniProtKB-KW"/>
</dbReference>
<evidence type="ECO:0000256" key="7">
    <source>
        <dbReference type="ARBA" id="ARBA00022741"/>
    </source>
</evidence>
<feature type="short sequence motif" description="'KMSKS' region" evidence="13">
    <location>
        <begin position="301"/>
        <end position="305"/>
    </location>
</feature>
<feature type="short sequence motif" description="'HIGH' region" evidence="13">
    <location>
        <begin position="14"/>
        <end position="24"/>
    </location>
</feature>
<dbReference type="InterPro" id="IPR014758">
    <property type="entry name" value="Met-tRNA_synth"/>
</dbReference>
<dbReference type="GO" id="GO:0005737">
    <property type="term" value="C:cytoplasm"/>
    <property type="evidence" value="ECO:0007669"/>
    <property type="project" value="UniProtKB-SubCell"/>
</dbReference>
<dbReference type="InterPro" id="IPR012340">
    <property type="entry name" value="NA-bd_OB-fold"/>
</dbReference>
<keyword evidence="7 13" id="KW-0547">Nucleotide-binding</keyword>
<evidence type="ECO:0000256" key="9">
    <source>
        <dbReference type="ARBA" id="ARBA00022884"/>
    </source>
</evidence>
<evidence type="ECO:0000256" key="6">
    <source>
        <dbReference type="ARBA" id="ARBA00022598"/>
    </source>
</evidence>
<reference evidence="15 16" key="1">
    <citation type="submission" date="2019-07" db="EMBL/GenBank/DDBJ databases">
        <title>Draft genome sequences of 15 bacterial species constituting the stable defined intestinal microbiota of the GM15 gnotobiotic mouse model.</title>
        <authorList>
            <person name="Elie C."/>
            <person name="Mathieu A."/>
            <person name="Saliou A."/>
            <person name="Darnaud M."/>
            <person name="Leulier F."/>
            <person name="Tamellini A."/>
        </authorList>
    </citation>
    <scope>NUCLEOTIDE SEQUENCE [LARGE SCALE GENOMIC DNA]</scope>
    <source>
        <strain evidence="16">ASF 502</strain>
    </source>
</reference>
<dbReference type="Proteomes" id="UP000474104">
    <property type="component" value="Unassembled WGS sequence"/>
</dbReference>
<dbReference type="NCBIfam" id="NF008900">
    <property type="entry name" value="PRK12267.1"/>
    <property type="match status" value="1"/>
</dbReference>
<feature type="binding site" evidence="13">
    <location>
        <position position="149"/>
    </location>
    <ligand>
        <name>Zn(2+)</name>
        <dbReference type="ChEBI" id="CHEBI:29105"/>
    </ligand>
</feature>
<dbReference type="CDD" id="cd00814">
    <property type="entry name" value="MetRS_core"/>
    <property type="match status" value="1"/>
</dbReference>
<dbReference type="InterPro" id="IPR015413">
    <property type="entry name" value="Methionyl/Leucyl_tRNA_Synth"/>
</dbReference>
<dbReference type="CDD" id="cd02800">
    <property type="entry name" value="tRNA_bind_EcMetRS_like"/>
    <property type="match status" value="1"/>
</dbReference>
<dbReference type="EMBL" id="VIRB01000077">
    <property type="protein sequence ID" value="NDO69597.1"/>
    <property type="molecule type" value="Genomic_DNA"/>
</dbReference>
<dbReference type="AlphaFoldDB" id="A0A9X5CBC3"/>
<evidence type="ECO:0000256" key="2">
    <source>
        <dbReference type="ARBA" id="ARBA00004496"/>
    </source>
</evidence>